<feature type="compositionally biased region" description="Polar residues" evidence="1">
    <location>
        <begin position="63"/>
        <end position="77"/>
    </location>
</feature>
<feature type="compositionally biased region" description="Basic and acidic residues" evidence="1">
    <location>
        <begin position="45"/>
        <end position="56"/>
    </location>
</feature>
<accession>A0AAV1AW62</accession>
<evidence type="ECO:0000313" key="3">
    <source>
        <dbReference type="Proteomes" id="UP001157006"/>
    </source>
</evidence>
<protein>
    <submittedName>
        <fullName evidence="2">Uncharacterized protein</fullName>
    </submittedName>
</protein>
<feature type="compositionally biased region" description="Polar residues" evidence="1">
    <location>
        <begin position="1"/>
        <end position="18"/>
    </location>
</feature>
<name>A0AAV1AW62_VICFA</name>
<dbReference type="AlphaFoldDB" id="A0AAV1AW62"/>
<proteinExistence type="predicted"/>
<organism evidence="2 3">
    <name type="scientific">Vicia faba</name>
    <name type="common">Broad bean</name>
    <name type="synonym">Faba vulgaris</name>
    <dbReference type="NCBI Taxonomy" id="3906"/>
    <lineage>
        <taxon>Eukaryota</taxon>
        <taxon>Viridiplantae</taxon>
        <taxon>Streptophyta</taxon>
        <taxon>Embryophyta</taxon>
        <taxon>Tracheophyta</taxon>
        <taxon>Spermatophyta</taxon>
        <taxon>Magnoliopsida</taxon>
        <taxon>eudicotyledons</taxon>
        <taxon>Gunneridae</taxon>
        <taxon>Pentapetalae</taxon>
        <taxon>rosids</taxon>
        <taxon>fabids</taxon>
        <taxon>Fabales</taxon>
        <taxon>Fabaceae</taxon>
        <taxon>Papilionoideae</taxon>
        <taxon>50 kb inversion clade</taxon>
        <taxon>NPAAA clade</taxon>
        <taxon>Hologalegina</taxon>
        <taxon>IRL clade</taxon>
        <taxon>Fabeae</taxon>
        <taxon>Vicia</taxon>
    </lineage>
</organism>
<dbReference type="EMBL" id="OX451740">
    <property type="protein sequence ID" value="CAI8613513.1"/>
    <property type="molecule type" value="Genomic_DNA"/>
</dbReference>
<evidence type="ECO:0000256" key="1">
    <source>
        <dbReference type="SAM" id="MobiDB-lite"/>
    </source>
</evidence>
<evidence type="ECO:0000313" key="2">
    <source>
        <dbReference type="EMBL" id="CAI8613513.1"/>
    </source>
</evidence>
<feature type="region of interest" description="Disordered" evidence="1">
    <location>
        <begin position="1"/>
        <end position="77"/>
    </location>
</feature>
<gene>
    <name evidence="2" type="ORF">VFH_V084160</name>
</gene>
<sequence>MLAQIAMTTSGRSLSPSTPLYAAAEPLSSRIETTPKQPRNTDAATRFEHEPPHKPAQEAGANTPFSPTGTTRQPATPTVRNFSLTSATKFHFFNLRHVWIVKACEL</sequence>
<feature type="compositionally biased region" description="Polar residues" evidence="1">
    <location>
        <begin position="30"/>
        <end position="43"/>
    </location>
</feature>
<keyword evidence="3" id="KW-1185">Reference proteome</keyword>
<dbReference type="Proteomes" id="UP001157006">
    <property type="component" value="Chromosome 5"/>
</dbReference>
<reference evidence="2 3" key="1">
    <citation type="submission" date="2023-01" db="EMBL/GenBank/DDBJ databases">
        <authorList>
            <person name="Kreplak J."/>
        </authorList>
    </citation>
    <scope>NUCLEOTIDE SEQUENCE [LARGE SCALE GENOMIC DNA]</scope>
</reference>